<evidence type="ECO:0000256" key="3">
    <source>
        <dbReference type="ARBA" id="ARBA00022989"/>
    </source>
</evidence>
<dbReference type="eggNOG" id="COG0705">
    <property type="taxonomic scope" value="Bacteria"/>
</dbReference>
<dbReference type="PANTHER" id="PTHR43731:SF26">
    <property type="entry name" value="RHOMBOID-LIKE PROTEIN 10, CHLOROPLASTIC"/>
    <property type="match status" value="1"/>
</dbReference>
<dbReference type="STRING" id="887898.HMPREF0551_0892"/>
<evidence type="ECO:0000259" key="6">
    <source>
        <dbReference type="Pfam" id="PF01694"/>
    </source>
</evidence>
<sequence>MPPFVRAVLLINTIFYLLQQNFYYEMMAWFALWPDLSILLTHPWQILSYSVLHGDFTHLLFNMFAVWMFGSRIEMVWGPRRTAITYLSAIVFGAIAQMLVGEILSINGAPIIGASAGVFGILLAYALVFPHERVMLLIPPIPLPARVFVAIYAALELWFGLTGTQQDVAHFAHLGGLLGGWIGYRYIRR</sequence>
<comment type="subcellular location">
    <subcellularLocation>
        <location evidence="1">Membrane</location>
        <topology evidence="1">Multi-pass membrane protein</topology>
    </subcellularLocation>
</comment>
<dbReference type="InterPro" id="IPR035952">
    <property type="entry name" value="Rhomboid-like_sf"/>
</dbReference>
<dbReference type="Pfam" id="PF01694">
    <property type="entry name" value="Rhomboid"/>
    <property type="match status" value="1"/>
</dbReference>
<dbReference type="InterPro" id="IPR022764">
    <property type="entry name" value="Peptidase_S54_rhomboid_dom"/>
</dbReference>
<dbReference type="SUPFAM" id="SSF144091">
    <property type="entry name" value="Rhomboid-like"/>
    <property type="match status" value="1"/>
</dbReference>
<dbReference type="GO" id="GO:0016020">
    <property type="term" value="C:membrane"/>
    <property type="evidence" value="ECO:0007669"/>
    <property type="project" value="UniProtKB-SubCell"/>
</dbReference>
<keyword evidence="2 5" id="KW-0812">Transmembrane</keyword>
<dbReference type="EC" id="3.4.21.-" evidence="7"/>
<evidence type="ECO:0000256" key="1">
    <source>
        <dbReference type="ARBA" id="ARBA00004141"/>
    </source>
</evidence>
<feature type="transmembrane region" description="Helical" evidence="5">
    <location>
        <begin position="44"/>
        <end position="70"/>
    </location>
</feature>
<dbReference type="AlphaFoldDB" id="E7RVS1"/>
<gene>
    <name evidence="7" type="ORF">HMPREF0551_0892</name>
</gene>
<accession>E7RVS1</accession>
<dbReference type="RefSeq" id="WP_005673076.1">
    <property type="nucleotide sequence ID" value="NZ_CP146288.1"/>
</dbReference>
<evidence type="ECO:0000256" key="5">
    <source>
        <dbReference type="SAM" id="Phobius"/>
    </source>
</evidence>
<protein>
    <submittedName>
        <fullName evidence="7">Peptidase, S54 family</fullName>
        <ecNumber evidence="7">3.4.21.-</ecNumber>
    </submittedName>
</protein>
<keyword evidence="7" id="KW-0378">Hydrolase</keyword>
<evidence type="ECO:0000256" key="4">
    <source>
        <dbReference type="ARBA" id="ARBA00023136"/>
    </source>
</evidence>
<evidence type="ECO:0000313" key="7">
    <source>
        <dbReference type="EMBL" id="EFV95404.1"/>
    </source>
</evidence>
<keyword evidence="8" id="KW-1185">Reference proteome</keyword>
<feature type="transmembrane region" description="Helical" evidence="5">
    <location>
        <begin position="7"/>
        <end position="24"/>
    </location>
</feature>
<reference evidence="7 8" key="1">
    <citation type="submission" date="2010-12" db="EMBL/GenBank/DDBJ databases">
        <authorList>
            <person name="Muzny D."/>
            <person name="Qin X."/>
            <person name="Deng J."/>
            <person name="Jiang H."/>
            <person name="Liu Y."/>
            <person name="Qu J."/>
            <person name="Song X.-Z."/>
            <person name="Zhang L."/>
            <person name="Thornton R."/>
            <person name="Coyle M."/>
            <person name="Francisco L."/>
            <person name="Jackson L."/>
            <person name="Javaid M."/>
            <person name="Korchina V."/>
            <person name="Kovar C."/>
            <person name="Mata R."/>
            <person name="Mathew T."/>
            <person name="Ngo R."/>
            <person name="Nguyen L."/>
            <person name="Nguyen N."/>
            <person name="Okwuonu G."/>
            <person name="Ongeri F."/>
            <person name="Pham C."/>
            <person name="Simmons D."/>
            <person name="Wilczek-Boney K."/>
            <person name="Hale W."/>
            <person name="Jakkamsetti A."/>
            <person name="Pham P."/>
            <person name="Ruth R."/>
            <person name="San Lucas F."/>
            <person name="Warren J."/>
            <person name="Zhang J."/>
            <person name="Zhao Z."/>
            <person name="Zhou C."/>
            <person name="Zhu D."/>
            <person name="Lee S."/>
            <person name="Bess C."/>
            <person name="Blankenburg K."/>
            <person name="Forbes L."/>
            <person name="Fu Q."/>
            <person name="Gubbala S."/>
            <person name="Hirani K."/>
            <person name="Jayaseelan J.C."/>
            <person name="Lara F."/>
            <person name="Munidasa M."/>
            <person name="Palculict T."/>
            <person name="Patil S."/>
            <person name="Pu L.-L."/>
            <person name="Saada N."/>
            <person name="Tang L."/>
            <person name="Weissenberger G."/>
            <person name="Zhu Y."/>
            <person name="Hemphill L."/>
            <person name="Shang Y."/>
            <person name="Youmans B."/>
            <person name="Ayvaz T."/>
            <person name="Ross M."/>
            <person name="Santibanez J."/>
            <person name="Aqrawi P."/>
            <person name="Gross S."/>
            <person name="Joshi V."/>
            <person name="Fowler G."/>
            <person name="Nazareth L."/>
            <person name="Reid J."/>
            <person name="Worley K."/>
            <person name="Petrosino J."/>
            <person name="Highlander S."/>
            <person name="Gibbs R."/>
        </authorList>
    </citation>
    <scope>NUCLEOTIDE SEQUENCE [LARGE SCALE GENOMIC DNA]</scope>
    <source>
        <strain evidence="7 8">ATCC 51599</strain>
    </source>
</reference>
<dbReference type="Proteomes" id="UP000011021">
    <property type="component" value="Unassembled WGS sequence"/>
</dbReference>
<dbReference type="EMBL" id="AEQP01000003">
    <property type="protein sequence ID" value="EFV95404.1"/>
    <property type="molecule type" value="Genomic_DNA"/>
</dbReference>
<feature type="transmembrane region" description="Helical" evidence="5">
    <location>
        <begin position="141"/>
        <end position="162"/>
    </location>
</feature>
<feature type="transmembrane region" description="Helical" evidence="5">
    <location>
        <begin position="168"/>
        <end position="187"/>
    </location>
</feature>
<organism evidence="7 8">
    <name type="scientific">Lautropia mirabilis ATCC 51599</name>
    <dbReference type="NCBI Taxonomy" id="887898"/>
    <lineage>
        <taxon>Bacteria</taxon>
        <taxon>Pseudomonadati</taxon>
        <taxon>Pseudomonadota</taxon>
        <taxon>Betaproteobacteria</taxon>
        <taxon>Burkholderiales</taxon>
        <taxon>Burkholderiaceae</taxon>
        <taxon>Lautropia</taxon>
    </lineage>
</organism>
<feature type="transmembrane region" description="Helical" evidence="5">
    <location>
        <begin position="106"/>
        <end position="129"/>
    </location>
</feature>
<feature type="domain" description="Peptidase S54 rhomboid" evidence="6">
    <location>
        <begin position="42"/>
        <end position="182"/>
    </location>
</feature>
<evidence type="ECO:0000313" key="8">
    <source>
        <dbReference type="Proteomes" id="UP000011021"/>
    </source>
</evidence>
<keyword evidence="4 5" id="KW-0472">Membrane</keyword>
<dbReference type="HOGENOM" id="CLU_055068_4_1_4"/>
<dbReference type="InterPro" id="IPR050925">
    <property type="entry name" value="Rhomboid_protease_S54"/>
</dbReference>
<dbReference type="GO" id="GO:0004252">
    <property type="term" value="F:serine-type endopeptidase activity"/>
    <property type="evidence" value="ECO:0007669"/>
    <property type="project" value="InterPro"/>
</dbReference>
<dbReference type="Gene3D" id="1.20.1540.10">
    <property type="entry name" value="Rhomboid-like"/>
    <property type="match status" value="1"/>
</dbReference>
<feature type="transmembrane region" description="Helical" evidence="5">
    <location>
        <begin position="82"/>
        <end position="100"/>
    </location>
</feature>
<comment type="caution">
    <text evidence="7">The sequence shown here is derived from an EMBL/GenBank/DDBJ whole genome shotgun (WGS) entry which is preliminary data.</text>
</comment>
<evidence type="ECO:0000256" key="2">
    <source>
        <dbReference type="ARBA" id="ARBA00022692"/>
    </source>
</evidence>
<keyword evidence="3 5" id="KW-1133">Transmembrane helix</keyword>
<proteinExistence type="predicted"/>
<name>E7RVS1_9BURK</name>
<dbReference type="PANTHER" id="PTHR43731">
    <property type="entry name" value="RHOMBOID PROTEASE"/>
    <property type="match status" value="1"/>
</dbReference>